<evidence type="ECO:0008006" key="3">
    <source>
        <dbReference type="Google" id="ProtNLM"/>
    </source>
</evidence>
<dbReference type="AlphaFoldDB" id="A0A1B6E959"/>
<feature type="signal peptide" evidence="1">
    <location>
        <begin position="1"/>
        <end position="15"/>
    </location>
</feature>
<keyword evidence="1" id="KW-0732">Signal</keyword>
<sequence length="154" mass="17055">MNSLLFVLLMSLVCAISMEMKRSQGRQVKEVSMKKTGTELKSLDLGKLTNISSTIVYAALVTDLQVISKVLGAPPSRKLSLIVSWKIPTSGRVPESYNLHVQPLNDSQSCGYYPYYAYIDDPRAVSWTVLSEALDGIQINSHCSYNVTLESNPH</sequence>
<feature type="non-terminal residue" evidence="2">
    <location>
        <position position="154"/>
    </location>
</feature>
<dbReference type="EMBL" id="GEDC01002838">
    <property type="protein sequence ID" value="JAS34460.1"/>
    <property type="molecule type" value="Transcribed_RNA"/>
</dbReference>
<protein>
    <recommendedName>
        <fullName evidence="3">Fibronectin type-III domain-containing protein</fullName>
    </recommendedName>
</protein>
<name>A0A1B6E959_9HEMI</name>
<proteinExistence type="predicted"/>
<evidence type="ECO:0000256" key="1">
    <source>
        <dbReference type="SAM" id="SignalP"/>
    </source>
</evidence>
<feature type="chain" id="PRO_5012655875" description="Fibronectin type-III domain-containing protein" evidence="1">
    <location>
        <begin position="16"/>
        <end position="154"/>
    </location>
</feature>
<organism evidence="2">
    <name type="scientific">Clastoptera arizonana</name>
    <name type="common">Arizona spittle bug</name>
    <dbReference type="NCBI Taxonomy" id="38151"/>
    <lineage>
        <taxon>Eukaryota</taxon>
        <taxon>Metazoa</taxon>
        <taxon>Ecdysozoa</taxon>
        <taxon>Arthropoda</taxon>
        <taxon>Hexapoda</taxon>
        <taxon>Insecta</taxon>
        <taxon>Pterygota</taxon>
        <taxon>Neoptera</taxon>
        <taxon>Paraneoptera</taxon>
        <taxon>Hemiptera</taxon>
        <taxon>Auchenorrhyncha</taxon>
        <taxon>Cercopoidea</taxon>
        <taxon>Clastopteridae</taxon>
        <taxon>Clastoptera</taxon>
    </lineage>
</organism>
<gene>
    <name evidence="2" type="ORF">g.12444</name>
</gene>
<accession>A0A1B6E959</accession>
<evidence type="ECO:0000313" key="2">
    <source>
        <dbReference type="EMBL" id="JAS34460.1"/>
    </source>
</evidence>
<reference evidence="2" key="1">
    <citation type="submission" date="2015-12" db="EMBL/GenBank/DDBJ databases">
        <title>De novo transcriptome assembly of four potential Pierce s Disease insect vectors from Arizona vineyards.</title>
        <authorList>
            <person name="Tassone E.E."/>
        </authorList>
    </citation>
    <scope>NUCLEOTIDE SEQUENCE</scope>
</reference>